<organism evidence="2">
    <name type="scientific">Tetraodon nigroviridis</name>
    <name type="common">Spotted green pufferfish</name>
    <name type="synonym">Chelonodon nigroviridis</name>
    <dbReference type="NCBI Taxonomy" id="99883"/>
    <lineage>
        <taxon>Eukaryota</taxon>
        <taxon>Metazoa</taxon>
        <taxon>Chordata</taxon>
        <taxon>Craniata</taxon>
        <taxon>Vertebrata</taxon>
        <taxon>Euteleostomi</taxon>
        <taxon>Actinopterygii</taxon>
        <taxon>Neopterygii</taxon>
        <taxon>Teleostei</taxon>
        <taxon>Neoteleostei</taxon>
        <taxon>Acanthomorphata</taxon>
        <taxon>Eupercaria</taxon>
        <taxon>Tetraodontiformes</taxon>
        <taxon>Tetradontoidea</taxon>
        <taxon>Tetraodontidae</taxon>
        <taxon>Tetraodon</taxon>
    </lineage>
</organism>
<comment type="caution">
    <text evidence="2">The sequence shown here is derived from an EMBL/GenBank/DDBJ whole genome shotgun (WGS) entry which is preliminary data.</text>
</comment>
<feature type="compositionally biased region" description="Polar residues" evidence="1">
    <location>
        <begin position="1"/>
        <end position="14"/>
    </location>
</feature>
<feature type="compositionally biased region" description="Basic and acidic residues" evidence="1">
    <location>
        <begin position="29"/>
        <end position="38"/>
    </location>
</feature>
<dbReference type="KEGG" id="tng:GSTEN00013347G001"/>
<reference evidence="2" key="1">
    <citation type="journal article" date="2004" name="Nature">
        <title>Genome duplication in the teleost fish Tetraodon nigroviridis reveals the early vertebrate proto-karyotype.</title>
        <authorList>
            <person name="Jaillon O."/>
            <person name="Aury J.-M."/>
            <person name="Brunet F."/>
            <person name="Petit J.-L."/>
            <person name="Stange-Thomann N."/>
            <person name="Mauceli E."/>
            <person name="Bouneau L."/>
            <person name="Fischer C."/>
            <person name="Ozouf-Costaz C."/>
            <person name="Bernot A."/>
            <person name="Nicaud S."/>
            <person name="Jaffe D."/>
            <person name="Fisher S."/>
            <person name="Lutfalla G."/>
            <person name="Dossat C."/>
            <person name="Segurens B."/>
            <person name="Dasilva C."/>
            <person name="Salanoubat M."/>
            <person name="Levy M."/>
            <person name="Boudet N."/>
            <person name="Castellano S."/>
            <person name="Anthouard V."/>
            <person name="Jubin C."/>
            <person name="Castelli V."/>
            <person name="Katinka M."/>
            <person name="Vacherie B."/>
            <person name="Biemont C."/>
            <person name="Skalli Z."/>
            <person name="Cattolico L."/>
            <person name="Poulain J."/>
            <person name="De Berardinis V."/>
            <person name="Cruaud C."/>
            <person name="Duprat S."/>
            <person name="Brottier P."/>
            <person name="Coutanceau J.-P."/>
            <person name="Gouzy J."/>
            <person name="Parra G."/>
            <person name="Lardier G."/>
            <person name="Chapple C."/>
            <person name="McKernan K.J."/>
            <person name="McEwan P."/>
            <person name="Bosak S."/>
            <person name="Kellis M."/>
            <person name="Volff J.-N."/>
            <person name="Guigo R."/>
            <person name="Zody M.C."/>
            <person name="Mesirov J."/>
            <person name="Lindblad-Toh K."/>
            <person name="Birren B."/>
            <person name="Nusbaum C."/>
            <person name="Kahn D."/>
            <person name="Robinson-Rechavi M."/>
            <person name="Laudet V."/>
            <person name="Schachter V."/>
            <person name="Quetier F."/>
            <person name="Saurin W."/>
            <person name="Scarpelli C."/>
            <person name="Wincker P."/>
            <person name="Lander E.S."/>
            <person name="Weissenbach J."/>
            <person name="Roest Crollius H."/>
        </authorList>
    </citation>
    <scope>NUCLEOTIDE SEQUENCE [LARGE SCALE GENOMIC DNA]</scope>
</reference>
<gene>
    <name evidence="2" type="ORF">GSTENG00013347001</name>
</gene>
<sequence length="38" mass="4257">MTSDLCLAQGSTREQPGLKNRTRKVLGLRRKDKDSEPA</sequence>
<dbReference type="EMBL" id="CAAE01014367">
    <property type="protein sequence ID" value="CAF96345.1"/>
    <property type="molecule type" value="Genomic_DNA"/>
</dbReference>
<evidence type="ECO:0000256" key="1">
    <source>
        <dbReference type="SAM" id="MobiDB-lite"/>
    </source>
</evidence>
<name>Q4SSN7_TETNG</name>
<dbReference type="AlphaFoldDB" id="Q4SSN7"/>
<proteinExistence type="predicted"/>
<reference evidence="2" key="2">
    <citation type="submission" date="2004-02" db="EMBL/GenBank/DDBJ databases">
        <authorList>
            <consortium name="Genoscope"/>
            <consortium name="Whitehead Institute Centre for Genome Research"/>
        </authorList>
    </citation>
    <scope>NUCLEOTIDE SEQUENCE</scope>
</reference>
<feature type="region of interest" description="Disordered" evidence="1">
    <location>
        <begin position="1"/>
        <end position="38"/>
    </location>
</feature>
<evidence type="ECO:0000313" key="2">
    <source>
        <dbReference type="EMBL" id="CAF96345.1"/>
    </source>
</evidence>
<protein>
    <submittedName>
        <fullName evidence="2">(spotted green pufferfish) hypothetical protein</fullName>
    </submittedName>
</protein>
<accession>Q4SSN7</accession>